<comment type="caution">
    <text evidence="1">The sequence shown here is derived from an EMBL/GenBank/DDBJ whole genome shotgun (WGS) entry which is preliminary data.</text>
</comment>
<evidence type="ECO:0000313" key="2">
    <source>
        <dbReference type="Proteomes" id="UP000308836"/>
    </source>
</evidence>
<accession>A0AC61R8F1</accession>
<name>A0AC61R8F1_9FIRM</name>
<protein>
    <submittedName>
        <fullName evidence="1">Uncharacterized protein</fullName>
    </submittedName>
</protein>
<keyword evidence="2" id="KW-1185">Reference proteome</keyword>
<dbReference type="Proteomes" id="UP000308836">
    <property type="component" value="Unassembled WGS sequence"/>
</dbReference>
<reference evidence="1" key="1">
    <citation type="submission" date="2019-04" db="EMBL/GenBank/DDBJ databases">
        <title>Microbes associate with the intestines of laboratory mice.</title>
        <authorList>
            <person name="Navarre W."/>
            <person name="Wong E."/>
            <person name="Huang K."/>
            <person name="Tropini C."/>
            <person name="Ng K."/>
            <person name="Yu B."/>
        </authorList>
    </citation>
    <scope>NUCLEOTIDE SEQUENCE</scope>
    <source>
        <strain evidence="1">NM09_H32</strain>
    </source>
</reference>
<evidence type="ECO:0000313" key="1">
    <source>
        <dbReference type="EMBL" id="TGY66256.1"/>
    </source>
</evidence>
<gene>
    <name evidence="1" type="ORF">E5336_05260</name>
</gene>
<dbReference type="EMBL" id="SRYG01000008">
    <property type="protein sequence ID" value="TGY66256.1"/>
    <property type="molecule type" value="Genomic_DNA"/>
</dbReference>
<organism evidence="1 2">
    <name type="scientific">Dubosiella muris</name>
    <dbReference type="NCBI Taxonomy" id="3038133"/>
    <lineage>
        <taxon>Bacteria</taxon>
        <taxon>Bacillati</taxon>
        <taxon>Bacillota</taxon>
        <taxon>Erysipelotrichia</taxon>
        <taxon>Erysipelotrichales</taxon>
        <taxon>Erysipelotrichaceae</taxon>
        <taxon>Dubosiella</taxon>
    </lineage>
</organism>
<proteinExistence type="predicted"/>
<sequence>MLERMNIVSKHTLFSNSATGSKHVQDGLSNEDSVLTLEHDDYQIVAVADGHGARECFRSEIGSRLAVDVAVKNLELFAQTIKRYDLYSYLEQEKERDELVRSLIQDIVDHWNQYVYADIKAYPIQDDEYERAQTLSSIYQKGMYLTNIYGSTLLAALMTPEYILIVQQGDGTCAVFNEDGSLDDPMPEDDLCIRNLTTSLCDKDAAKRMRYVFIDRRENDPMALFLASDGVERSFYDTIHLSAFYAELCLELCELEGADLETYLSHLLPQISERGSRDDVTMAGLMDAGRIMAAREALTRTVNVARKMDLMKSAETILKQETNTKKHYVRESEKIEHEIHDVDGKILELEEKKSHLLQDLEKMKTMHTSQILVCKEAETEFDEANGMFVRSLMALEEGD</sequence>